<feature type="region of interest" description="Disordered" evidence="1">
    <location>
        <begin position="74"/>
        <end position="121"/>
    </location>
</feature>
<accession>A0A839IYC5</accession>
<feature type="compositionally biased region" description="Basic and acidic residues" evidence="1">
    <location>
        <begin position="78"/>
        <end position="95"/>
    </location>
</feature>
<proteinExistence type="predicted"/>
<feature type="compositionally biased region" description="Acidic residues" evidence="1">
    <location>
        <begin position="96"/>
        <end position="105"/>
    </location>
</feature>
<name>A0A839IYC5_9GAMM</name>
<evidence type="ECO:0000256" key="1">
    <source>
        <dbReference type="SAM" id="MobiDB-lite"/>
    </source>
</evidence>
<protein>
    <submittedName>
        <fullName evidence="2">Uncharacterized protein</fullName>
    </submittedName>
</protein>
<feature type="region of interest" description="Disordered" evidence="1">
    <location>
        <begin position="1"/>
        <end position="40"/>
    </location>
</feature>
<keyword evidence="3" id="KW-1185">Reference proteome</keyword>
<dbReference type="EMBL" id="JACJFM010000052">
    <property type="protein sequence ID" value="MBB1489377.1"/>
    <property type="molecule type" value="Genomic_DNA"/>
</dbReference>
<evidence type="ECO:0000313" key="3">
    <source>
        <dbReference type="Proteomes" id="UP000565262"/>
    </source>
</evidence>
<sequence>MAKTAKAPQVKEPEAQPAEVQPTESEQPQVEPEPDDGKTVYIVNRAHRVGEPQRWYKPGDTVRLLPCEAQFSLNRGWLRREGDPAPVEKKPPEDKADAEEQPEPEPTDKPSAPATNTKPKE</sequence>
<dbReference type="RefSeq" id="WP_182811505.1">
    <property type="nucleotide sequence ID" value="NZ_JACJFM010000052.1"/>
</dbReference>
<reference evidence="2 3" key="1">
    <citation type="submission" date="2020-08" db="EMBL/GenBank/DDBJ databases">
        <title>Oceanospirillum sp. nov. isolated from marine sediment.</title>
        <authorList>
            <person name="Ji X."/>
        </authorList>
    </citation>
    <scope>NUCLEOTIDE SEQUENCE [LARGE SCALE GENOMIC DNA]</scope>
    <source>
        <strain evidence="2 3">D5</strain>
    </source>
</reference>
<gene>
    <name evidence="2" type="ORF">H4O21_22460</name>
</gene>
<organism evidence="2 3">
    <name type="scientific">Oceanospirillum sediminis</name>
    <dbReference type="NCBI Taxonomy" id="2760088"/>
    <lineage>
        <taxon>Bacteria</taxon>
        <taxon>Pseudomonadati</taxon>
        <taxon>Pseudomonadota</taxon>
        <taxon>Gammaproteobacteria</taxon>
        <taxon>Oceanospirillales</taxon>
        <taxon>Oceanospirillaceae</taxon>
        <taxon>Oceanospirillum</taxon>
    </lineage>
</organism>
<dbReference type="AlphaFoldDB" id="A0A839IYC5"/>
<dbReference type="Proteomes" id="UP000565262">
    <property type="component" value="Unassembled WGS sequence"/>
</dbReference>
<comment type="caution">
    <text evidence="2">The sequence shown here is derived from an EMBL/GenBank/DDBJ whole genome shotgun (WGS) entry which is preliminary data.</text>
</comment>
<evidence type="ECO:0000313" key="2">
    <source>
        <dbReference type="EMBL" id="MBB1489377.1"/>
    </source>
</evidence>